<sequence length="202" mass="23639" precursor="true">MIIVKAATFIIVCLTATYSWSQTELGYSGDFKVLDKNTTYHFTLVNGSLLHPVYTMIEDTKYINTMYLSDSMLLSGVDSMMIVHKKDSLLKHFIGNFEGTYVRYNKKGKMTVAMHLTKPLNSDVTFYNRREDLRMNFYPNGKPYAQFYLKNGSPSRNVIYFTRDGEIDQKVDLSQYRKGEEVLIQNPWDFRMKRKMLKILIE</sequence>
<reference evidence="2" key="2">
    <citation type="submission" date="2011-02" db="EMBL/GenBank/DDBJ databases">
        <title>The complete genome of Fluviicola taffensis DSM 16823.</title>
        <authorList>
            <consortium name="US DOE Joint Genome Institute (JGI-PGF)"/>
            <person name="Lucas S."/>
            <person name="Copeland A."/>
            <person name="Lapidus A."/>
            <person name="Bruce D."/>
            <person name="Goodwin L."/>
            <person name="Pitluck S."/>
            <person name="Kyrpides N."/>
            <person name="Mavromatis K."/>
            <person name="Ivanova N."/>
            <person name="Mikhailova N."/>
            <person name="Pagani I."/>
            <person name="Chertkov O."/>
            <person name="Detter J.C."/>
            <person name="Han C."/>
            <person name="Tapia R."/>
            <person name="Land M."/>
            <person name="Hauser L."/>
            <person name="Markowitz V."/>
            <person name="Cheng J.-F."/>
            <person name="Hugenholtz P."/>
            <person name="Woyke T."/>
            <person name="Wu D."/>
            <person name="Tindall B."/>
            <person name="Pomrenke H.G."/>
            <person name="Brambilla E."/>
            <person name="Klenk H.-P."/>
            <person name="Eisen J.A."/>
        </authorList>
    </citation>
    <scope>NUCLEOTIDE SEQUENCE [LARGE SCALE GENOMIC DNA]</scope>
    <source>
        <strain evidence="2">DSM 16823 / RW262 / RW262</strain>
    </source>
</reference>
<evidence type="ECO:0000313" key="1">
    <source>
        <dbReference type="EMBL" id="AEA43350.1"/>
    </source>
</evidence>
<dbReference type="STRING" id="755732.Fluta_1355"/>
<reference evidence="1 2" key="1">
    <citation type="journal article" date="2011" name="Stand. Genomic Sci.">
        <title>Complete genome sequence of the gliding freshwater bacterium Fluviicola taffensis type strain (RW262).</title>
        <authorList>
            <person name="Woyke T."/>
            <person name="Chertkov O."/>
            <person name="Lapidus A."/>
            <person name="Nolan M."/>
            <person name="Lucas S."/>
            <person name="Del Rio T.G."/>
            <person name="Tice H."/>
            <person name="Cheng J.F."/>
            <person name="Tapia R."/>
            <person name="Han C."/>
            <person name="Goodwin L."/>
            <person name="Pitluck S."/>
            <person name="Liolios K."/>
            <person name="Pagani I."/>
            <person name="Ivanova N."/>
            <person name="Huntemann M."/>
            <person name="Mavromatis K."/>
            <person name="Mikhailova N."/>
            <person name="Pati A."/>
            <person name="Chen A."/>
            <person name="Palaniappan K."/>
            <person name="Land M."/>
            <person name="Hauser L."/>
            <person name="Brambilla E.M."/>
            <person name="Rohde M."/>
            <person name="Mwirichia R."/>
            <person name="Sikorski J."/>
            <person name="Tindall B.J."/>
            <person name="Goker M."/>
            <person name="Bristow J."/>
            <person name="Eisen J.A."/>
            <person name="Markowitz V."/>
            <person name="Hugenholtz P."/>
            <person name="Klenk H.P."/>
            <person name="Kyrpides N.C."/>
        </authorList>
    </citation>
    <scope>NUCLEOTIDE SEQUENCE [LARGE SCALE GENOMIC DNA]</scope>
    <source>
        <strain evidence="2">DSM 16823 / RW262 / RW262</strain>
    </source>
</reference>
<dbReference type="HOGENOM" id="CLU_1352966_0_0_10"/>
<name>F2ICX6_FLUTR</name>
<organism evidence="1 2">
    <name type="scientific">Fluviicola taffensis (strain DSM 16823 / NCIMB 13979 / RW262)</name>
    <dbReference type="NCBI Taxonomy" id="755732"/>
    <lineage>
        <taxon>Bacteria</taxon>
        <taxon>Pseudomonadati</taxon>
        <taxon>Bacteroidota</taxon>
        <taxon>Flavobacteriia</taxon>
        <taxon>Flavobacteriales</taxon>
        <taxon>Crocinitomicaceae</taxon>
        <taxon>Fluviicola</taxon>
    </lineage>
</organism>
<proteinExistence type="predicted"/>
<keyword evidence="2" id="KW-1185">Reference proteome</keyword>
<dbReference type="AlphaFoldDB" id="F2ICX6"/>
<dbReference type="OrthoDB" id="9830772at2"/>
<dbReference type="Proteomes" id="UP000007463">
    <property type="component" value="Chromosome"/>
</dbReference>
<gene>
    <name evidence="1" type="ordered locus">Fluta_1355</name>
</gene>
<dbReference type="RefSeq" id="WP_013686121.1">
    <property type="nucleotide sequence ID" value="NC_015321.1"/>
</dbReference>
<accession>F2ICX6</accession>
<protein>
    <submittedName>
        <fullName evidence="1">Uncharacterized protein</fullName>
    </submittedName>
</protein>
<dbReference type="KEGG" id="fte:Fluta_1355"/>
<dbReference type="EMBL" id="CP002542">
    <property type="protein sequence ID" value="AEA43350.1"/>
    <property type="molecule type" value="Genomic_DNA"/>
</dbReference>
<evidence type="ECO:0000313" key="2">
    <source>
        <dbReference type="Proteomes" id="UP000007463"/>
    </source>
</evidence>